<dbReference type="GO" id="GO:0003700">
    <property type="term" value="F:DNA-binding transcription factor activity"/>
    <property type="evidence" value="ECO:0007669"/>
    <property type="project" value="InterPro"/>
</dbReference>
<evidence type="ECO:0000259" key="4">
    <source>
        <dbReference type="PROSITE" id="PS01124"/>
    </source>
</evidence>
<dbReference type="InterPro" id="IPR018062">
    <property type="entry name" value="HTH_AraC-typ_CS"/>
</dbReference>
<dbReference type="Proteomes" id="UP000295645">
    <property type="component" value="Unassembled WGS sequence"/>
</dbReference>
<dbReference type="GO" id="GO:0043565">
    <property type="term" value="F:sequence-specific DNA binding"/>
    <property type="evidence" value="ECO:0007669"/>
    <property type="project" value="InterPro"/>
</dbReference>
<dbReference type="SMART" id="SM00342">
    <property type="entry name" value="HTH_ARAC"/>
    <property type="match status" value="1"/>
</dbReference>
<dbReference type="PRINTS" id="PR00032">
    <property type="entry name" value="HTHARAC"/>
</dbReference>
<dbReference type="Gene3D" id="1.10.10.60">
    <property type="entry name" value="Homeodomain-like"/>
    <property type="match status" value="2"/>
</dbReference>
<feature type="domain" description="HTH araC/xylS-type" evidence="4">
    <location>
        <begin position="157"/>
        <end position="255"/>
    </location>
</feature>
<reference evidence="5 6" key="1">
    <citation type="submission" date="2019-03" db="EMBL/GenBank/DDBJ databases">
        <title>Above-ground endophytic microbial communities from plants in different locations in the United States.</title>
        <authorList>
            <person name="Frank C."/>
        </authorList>
    </citation>
    <scope>NUCLEOTIDE SEQUENCE [LARGE SCALE GENOMIC DNA]</scope>
    <source>
        <strain evidence="5 6">LP_13_YM</strain>
    </source>
</reference>
<evidence type="ECO:0000313" key="5">
    <source>
        <dbReference type="EMBL" id="TCV95927.1"/>
    </source>
</evidence>
<dbReference type="PROSITE" id="PS01124">
    <property type="entry name" value="HTH_ARAC_FAMILY_2"/>
    <property type="match status" value="1"/>
</dbReference>
<name>A0A4R3YSP3_9GAMM</name>
<keyword evidence="1" id="KW-0805">Transcription regulation</keyword>
<sequence length="256" mass="27988">MISQPLPERTDYPTVIVDLGTRSAAFDPRTRLSGDALDERAHATEIHLSPEGRSQGQGPEDLLLIYRGSRSSQDGNTENIFFRRHTANPRRIDVASKHTAIHALGHVLLDTLQGSAVANSPLLMHMALALRELLAGHASVTQDAGALRGGLAAWQERRAIAYMEARLDESFSVADVAAECSLSVNHFSRAFRCSVGMPPHRWVLQRRIARARELLTGTALPLADVALACGFAEQSHFTRVFARSVGLPPGAWRRMA</sequence>
<evidence type="ECO:0000256" key="2">
    <source>
        <dbReference type="ARBA" id="ARBA00023125"/>
    </source>
</evidence>
<gene>
    <name evidence="5" type="ORF">EC912_102272</name>
</gene>
<evidence type="ECO:0000256" key="1">
    <source>
        <dbReference type="ARBA" id="ARBA00023015"/>
    </source>
</evidence>
<dbReference type="InterPro" id="IPR050204">
    <property type="entry name" value="AraC_XylS_family_regulators"/>
</dbReference>
<evidence type="ECO:0000313" key="6">
    <source>
        <dbReference type="Proteomes" id="UP000295645"/>
    </source>
</evidence>
<dbReference type="PANTHER" id="PTHR46796:SF14">
    <property type="entry name" value="TRANSCRIPTIONAL REGULATORY PROTEIN"/>
    <property type="match status" value="1"/>
</dbReference>
<keyword evidence="2 5" id="KW-0238">DNA-binding</keyword>
<dbReference type="RefSeq" id="WP_165973520.1">
    <property type="nucleotide sequence ID" value="NZ_SMCS01000002.1"/>
</dbReference>
<dbReference type="SUPFAM" id="SSF46689">
    <property type="entry name" value="Homeodomain-like"/>
    <property type="match status" value="2"/>
</dbReference>
<dbReference type="AlphaFoldDB" id="A0A4R3YSP3"/>
<evidence type="ECO:0000256" key="3">
    <source>
        <dbReference type="ARBA" id="ARBA00023163"/>
    </source>
</evidence>
<dbReference type="InterPro" id="IPR018060">
    <property type="entry name" value="HTH_AraC"/>
</dbReference>
<keyword evidence="3" id="KW-0804">Transcription</keyword>
<organism evidence="5 6">
    <name type="scientific">Luteibacter rhizovicinus</name>
    <dbReference type="NCBI Taxonomy" id="242606"/>
    <lineage>
        <taxon>Bacteria</taxon>
        <taxon>Pseudomonadati</taxon>
        <taxon>Pseudomonadota</taxon>
        <taxon>Gammaproteobacteria</taxon>
        <taxon>Lysobacterales</taxon>
        <taxon>Rhodanobacteraceae</taxon>
        <taxon>Luteibacter</taxon>
    </lineage>
</organism>
<dbReference type="InterPro" id="IPR009057">
    <property type="entry name" value="Homeodomain-like_sf"/>
</dbReference>
<comment type="caution">
    <text evidence="5">The sequence shown here is derived from an EMBL/GenBank/DDBJ whole genome shotgun (WGS) entry which is preliminary data.</text>
</comment>
<dbReference type="Pfam" id="PF12833">
    <property type="entry name" value="HTH_18"/>
    <property type="match status" value="1"/>
</dbReference>
<dbReference type="PANTHER" id="PTHR46796">
    <property type="entry name" value="HTH-TYPE TRANSCRIPTIONAL ACTIVATOR RHAS-RELATED"/>
    <property type="match status" value="1"/>
</dbReference>
<dbReference type="PROSITE" id="PS00041">
    <property type="entry name" value="HTH_ARAC_FAMILY_1"/>
    <property type="match status" value="1"/>
</dbReference>
<dbReference type="EMBL" id="SMCS01000002">
    <property type="protein sequence ID" value="TCV95927.1"/>
    <property type="molecule type" value="Genomic_DNA"/>
</dbReference>
<keyword evidence="6" id="KW-1185">Reference proteome</keyword>
<dbReference type="InterPro" id="IPR020449">
    <property type="entry name" value="Tscrpt_reg_AraC-type_HTH"/>
</dbReference>
<proteinExistence type="predicted"/>
<protein>
    <submittedName>
        <fullName evidence="5">AraC-like DNA-binding protein</fullName>
    </submittedName>
</protein>
<accession>A0A4R3YSP3</accession>